<sequence>MSTKTNGKTNTNGSLSTKSNGTSPTTPPKPKKHTLASLWFTLTLPVILWDASYCFLRPRSMFGGDLHYIWKPYSIYQNVDLVYGVRTYEEAARGEGGGFTNAQSLMNLLETGGNLCYLLGMNGFIGSPDLRMRWVLIGFLSAGLTLAKTVLYWAQEYYCNFCAIGHNDLKTLILFWVIPNGLWIVFPSFIVWTLGKDLVRWLDWAERKAMDVKGK</sequence>
<dbReference type="PANTHER" id="PTHR37919:SF2">
    <property type="entry name" value="EXPERA DOMAIN-CONTAINING PROTEIN"/>
    <property type="match status" value="1"/>
</dbReference>
<feature type="transmembrane region" description="Helical" evidence="2">
    <location>
        <begin position="173"/>
        <end position="194"/>
    </location>
</feature>
<evidence type="ECO:0000256" key="1">
    <source>
        <dbReference type="SAM" id="MobiDB-lite"/>
    </source>
</evidence>
<dbReference type="Proteomes" id="UP001383192">
    <property type="component" value="Unassembled WGS sequence"/>
</dbReference>
<name>A0AAW0D3A3_9AGAR</name>
<dbReference type="PANTHER" id="PTHR37919">
    <property type="entry name" value="PROTEIN CBG05606"/>
    <property type="match status" value="1"/>
</dbReference>
<keyword evidence="2" id="KW-0812">Transmembrane</keyword>
<feature type="compositionally biased region" description="Low complexity" evidence="1">
    <location>
        <begin position="1"/>
        <end position="24"/>
    </location>
</feature>
<reference evidence="3 4" key="1">
    <citation type="submission" date="2024-01" db="EMBL/GenBank/DDBJ databases">
        <title>A draft genome for a cacao thread blight-causing isolate of Paramarasmius palmivorus.</title>
        <authorList>
            <person name="Baruah I.K."/>
            <person name="Bukari Y."/>
            <person name="Amoako-Attah I."/>
            <person name="Meinhardt L.W."/>
            <person name="Bailey B.A."/>
            <person name="Cohen S.P."/>
        </authorList>
    </citation>
    <scope>NUCLEOTIDE SEQUENCE [LARGE SCALE GENOMIC DNA]</scope>
    <source>
        <strain evidence="3 4">GH-12</strain>
    </source>
</reference>
<feature type="region of interest" description="Disordered" evidence="1">
    <location>
        <begin position="1"/>
        <end position="31"/>
    </location>
</feature>
<keyword evidence="2" id="KW-0472">Membrane</keyword>
<feature type="transmembrane region" description="Helical" evidence="2">
    <location>
        <begin position="36"/>
        <end position="56"/>
    </location>
</feature>
<evidence type="ECO:0000313" key="3">
    <source>
        <dbReference type="EMBL" id="KAK7045385.1"/>
    </source>
</evidence>
<keyword evidence="2" id="KW-1133">Transmembrane helix</keyword>
<feature type="transmembrane region" description="Helical" evidence="2">
    <location>
        <begin position="134"/>
        <end position="153"/>
    </location>
</feature>
<organism evidence="3 4">
    <name type="scientific">Paramarasmius palmivorus</name>
    <dbReference type="NCBI Taxonomy" id="297713"/>
    <lineage>
        <taxon>Eukaryota</taxon>
        <taxon>Fungi</taxon>
        <taxon>Dikarya</taxon>
        <taxon>Basidiomycota</taxon>
        <taxon>Agaricomycotina</taxon>
        <taxon>Agaricomycetes</taxon>
        <taxon>Agaricomycetidae</taxon>
        <taxon>Agaricales</taxon>
        <taxon>Marasmiineae</taxon>
        <taxon>Marasmiaceae</taxon>
        <taxon>Paramarasmius</taxon>
    </lineage>
</organism>
<dbReference type="EMBL" id="JAYKXP010000025">
    <property type="protein sequence ID" value="KAK7045385.1"/>
    <property type="molecule type" value="Genomic_DNA"/>
</dbReference>
<evidence type="ECO:0000313" key="4">
    <source>
        <dbReference type="Proteomes" id="UP001383192"/>
    </source>
</evidence>
<keyword evidence="4" id="KW-1185">Reference proteome</keyword>
<gene>
    <name evidence="3" type="ORF">VNI00_007634</name>
</gene>
<comment type="caution">
    <text evidence="3">The sequence shown here is derived from an EMBL/GenBank/DDBJ whole genome shotgun (WGS) entry which is preliminary data.</text>
</comment>
<evidence type="ECO:0000256" key="2">
    <source>
        <dbReference type="SAM" id="Phobius"/>
    </source>
</evidence>
<accession>A0AAW0D3A3</accession>
<proteinExistence type="predicted"/>
<dbReference type="AlphaFoldDB" id="A0AAW0D3A3"/>
<protein>
    <submittedName>
        <fullName evidence="3">Uncharacterized protein</fullName>
    </submittedName>
</protein>